<evidence type="ECO:0000313" key="6">
    <source>
        <dbReference type="Proteomes" id="UP000391834"/>
    </source>
</evidence>
<feature type="domain" description="Gfo/Idh/MocA-like oxidoreductase C-terminal" evidence="4">
    <location>
        <begin position="253"/>
        <end position="519"/>
    </location>
</feature>
<organism evidence="5 6">
    <name type="scientific">Prolixibacter bellariivorans</name>
    <dbReference type="NCBI Taxonomy" id="314319"/>
    <lineage>
        <taxon>Bacteria</taxon>
        <taxon>Pseudomonadati</taxon>
        <taxon>Bacteroidota</taxon>
        <taxon>Bacteroidia</taxon>
        <taxon>Marinilabiliales</taxon>
        <taxon>Prolixibacteraceae</taxon>
        <taxon>Prolixibacter</taxon>
    </lineage>
</organism>
<gene>
    <name evidence="5" type="ORF">PbJCM13498_36260</name>
</gene>
<keyword evidence="1" id="KW-0560">Oxidoreductase</keyword>
<accession>A0A5M4B4J0</accession>
<dbReference type="OrthoDB" id="9795543at2"/>
<dbReference type="GO" id="GO:0000166">
    <property type="term" value="F:nucleotide binding"/>
    <property type="evidence" value="ECO:0007669"/>
    <property type="project" value="InterPro"/>
</dbReference>
<dbReference type="Proteomes" id="UP000391834">
    <property type="component" value="Unassembled WGS sequence"/>
</dbReference>
<evidence type="ECO:0000259" key="4">
    <source>
        <dbReference type="Pfam" id="PF02894"/>
    </source>
</evidence>
<dbReference type="Gene3D" id="3.40.50.720">
    <property type="entry name" value="NAD(P)-binding Rossmann-like Domain"/>
    <property type="match status" value="1"/>
</dbReference>
<keyword evidence="6" id="KW-1185">Reference proteome</keyword>
<dbReference type="EMBL" id="BLAX01000001">
    <property type="protein sequence ID" value="GET34763.1"/>
    <property type="molecule type" value="Genomic_DNA"/>
</dbReference>
<dbReference type="InterPro" id="IPR050463">
    <property type="entry name" value="Gfo/Idh/MocA_oxidrdct_glycsds"/>
</dbReference>
<dbReference type="InterPro" id="IPR036291">
    <property type="entry name" value="NAD(P)-bd_dom_sf"/>
</dbReference>
<dbReference type="PANTHER" id="PTHR43818">
    <property type="entry name" value="BCDNA.GH03377"/>
    <property type="match status" value="1"/>
</dbReference>
<feature type="domain" description="Gfo/Idh/MocA-like oxidoreductase N-terminal" evidence="3">
    <location>
        <begin position="81"/>
        <end position="241"/>
    </location>
</feature>
<protein>
    <submittedName>
        <fullName evidence="5">Oxidoreductase</fullName>
    </submittedName>
</protein>
<dbReference type="Pfam" id="PF02894">
    <property type="entry name" value="GFO_IDH_MocA_C"/>
    <property type="match status" value="1"/>
</dbReference>
<sequence length="530" mass="59667">MSDNKQNQEHTEQTENKKNVGRRDVIKSLATVPVLGAFAYGVYKKKQYDRLLSNSITDEVGMSYEEPAATPPSDLSGKPLRVGLIGYGIRGKMLAKALGFAHPTMVDEWKEGAMSNKDDKRYEEFLQQENLGIQITAVCDIFNTYEKMCAEAGANVNREGTGGTMGPMPKIFKNYKELCASPDIDAIVIAAPDHWHGPMTIEAAKNSKHVYCEKPMTWTVEETYEVRKAVKESGITFQLGHQGRQTDSYQKAKEAIEKGVLGPINLVEVTTNRNTPNGAWVYPIHKDANPGTIDWEQFIGPAPWHEFSLERFFRWRCWWDYSTGLSGDLLTHEYDAINQIMNVGIPDSAMSTGGVYFYKDGRTVPDVLHTVFEFPKQDLSLVYSATLSSQHQRGKVVMGHDAWMELGQTLTINADVESTKYADKIKKGIIDPELPIYSYIPGRKNADAVTSATEKYFAGRGLLYTYRGGKRVDTTHLHMKEWVDCIRDGREPSCNIDQGFEEAITAHMGTLSYKHNKKVFWDAENEKIIV</sequence>
<feature type="region of interest" description="Disordered" evidence="2">
    <location>
        <begin position="1"/>
        <end position="20"/>
    </location>
</feature>
<dbReference type="SUPFAM" id="SSF55347">
    <property type="entry name" value="Glyceraldehyde-3-phosphate dehydrogenase-like, C-terminal domain"/>
    <property type="match status" value="1"/>
</dbReference>
<dbReference type="InterPro" id="IPR000683">
    <property type="entry name" value="Gfo/Idh/MocA-like_OxRdtase_N"/>
</dbReference>
<evidence type="ECO:0000256" key="1">
    <source>
        <dbReference type="ARBA" id="ARBA00023002"/>
    </source>
</evidence>
<evidence type="ECO:0000259" key="3">
    <source>
        <dbReference type="Pfam" id="PF01408"/>
    </source>
</evidence>
<dbReference type="Pfam" id="PF01408">
    <property type="entry name" value="GFO_IDH_MocA"/>
    <property type="match status" value="1"/>
</dbReference>
<evidence type="ECO:0000313" key="5">
    <source>
        <dbReference type="EMBL" id="GET34763.1"/>
    </source>
</evidence>
<evidence type="ECO:0000256" key="2">
    <source>
        <dbReference type="SAM" id="MobiDB-lite"/>
    </source>
</evidence>
<dbReference type="RefSeq" id="WP_025865620.1">
    <property type="nucleotide sequence ID" value="NZ_BLAX01000001.1"/>
</dbReference>
<dbReference type="PANTHER" id="PTHR43818:SF11">
    <property type="entry name" value="BCDNA.GH03377"/>
    <property type="match status" value="1"/>
</dbReference>
<dbReference type="Gene3D" id="3.30.360.10">
    <property type="entry name" value="Dihydrodipicolinate Reductase, domain 2"/>
    <property type="match status" value="1"/>
</dbReference>
<dbReference type="InterPro" id="IPR004104">
    <property type="entry name" value="Gfo/Idh/MocA-like_OxRdtase_C"/>
</dbReference>
<name>A0A5M4B4J0_9BACT</name>
<dbReference type="SUPFAM" id="SSF51735">
    <property type="entry name" value="NAD(P)-binding Rossmann-fold domains"/>
    <property type="match status" value="1"/>
</dbReference>
<dbReference type="AlphaFoldDB" id="A0A5M4B4J0"/>
<proteinExistence type="predicted"/>
<comment type="caution">
    <text evidence="5">The sequence shown here is derived from an EMBL/GenBank/DDBJ whole genome shotgun (WGS) entry which is preliminary data.</text>
</comment>
<dbReference type="GO" id="GO:0016491">
    <property type="term" value="F:oxidoreductase activity"/>
    <property type="evidence" value="ECO:0007669"/>
    <property type="project" value="UniProtKB-KW"/>
</dbReference>
<reference evidence="5 6" key="1">
    <citation type="submission" date="2019-10" db="EMBL/GenBank/DDBJ databases">
        <title>Prolixibacter strains distinguished by the presence of nitrate reductase genes were adept at nitrate-dependent anaerobic corrosion of metallic iron and carbon steel.</title>
        <authorList>
            <person name="Iino T."/>
            <person name="Shono N."/>
            <person name="Ito K."/>
            <person name="Nakamura R."/>
            <person name="Sueoka K."/>
            <person name="Harayama S."/>
            <person name="Ohkuma M."/>
        </authorList>
    </citation>
    <scope>NUCLEOTIDE SEQUENCE [LARGE SCALE GENOMIC DNA]</scope>
    <source>
        <strain evidence="5 6">JCM 13498</strain>
    </source>
</reference>